<dbReference type="AlphaFoldDB" id="M4V8F5"/>
<dbReference type="OrthoDB" id="7055338at2"/>
<evidence type="ECO:0000256" key="1">
    <source>
        <dbReference type="SAM" id="Phobius"/>
    </source>
</evidence>
<dbReference type="Proteomes" id="UP000012040">
    <property type="component" value="Chromosome"/>
</dbReference>
<feature type="transmembrane region" description="Helical" evidence="1">
    <location>
        <begin position="128"/>
        <end position="149"/>
    </location>
</feature>
<keyword evidence="1" id="KW-1133">Transmembrane helix</keyword>
<proteinExistence type="predicted"/>
<reference evidence="2 3" key="1">
    <citation type="journal article" date="2013" name="ISME J.">
        <title>By their genes ye shall know them: genomic signatures of predatory bacteria.</title>
        <authorList>
            <person name="Pasternak Z."/>
            <person name="Pietrokovski S."/>
            <person name="Rotem O."/>
            <person name="Gophna U."/>
            <person name="Lurie-Weinberger M.N."/>
            <person name="Jurkevitch E."/>
        </authorList>
    </citation>
    <scope>NUCLEOTIDE SEQUENCE [LARGE SCALE GENOMIC DNA]</scope>
    <source>
        <strain evidence="2 3">JSS</strain>
    </source>
</reference>
<sequence>MVRNLQKYNIKWLWIFGAPYIWALSVGLLLQFYIYPVWFSGTYWGHGLTQGDWVYFHEMAIQFAETAKVTGFNFKLVPLELSPVYLLGTAYYITDIYEPWVLLPFNALVHALSCVCLIIILQRLKFSSLSACVAILVFFAVPTASVLYSQVHRDGLVFLSFYLFVVFILDQFLKEKKRFTSYLTLFLSIVLVLIFRTYLLNFYSICIVGLALYLAVHLKTKEALKRSVCLLLISLVLLFVGQKIGHIGALHQSRGVPAGTVLPSRAVAHQQEETEFCQPENSFDRFFPEIVRRQLCNIQIIRLRSVANFPESRDKAYYEMQAYTDLRVDTPSYALGNIPILLRLAYVEPIVFLSKKENWTMFHYFSILETGLNLLFLSIALFYMITRSKWPILVPLLIASFFLLVLAASTVNMATFYRLRFGYISLGGVIGCAACVSLMQEFFIKRQKIE</sequence>
<dbReference type="STRING" id="1184267.A11Q_1461"/>
<feature type="transmembrane region" description="Helical" evidence="1">
    <location>
        <begin position="12"/>
        <end position="34"/>
    </location>
</feature>
<feature type="transmembrane region" description="Helical" evidence="1">
    <location>
        <begin position="230"/>
        <end position="249"/>
    </location>
</feature>
<evidence type="ECO:0000313" key="3">
    <source>
        <dbReference type="Proteomes" id="UP000012040"/>
    </source>
</evidence>
<dbReference type="EMBL" id="CP003537">
    <property type="protein sequence ID" value="AGH95677.1"/>
    <property type="molecule type" value="Genomic_DNA"/>
</dbReference>
<keyword evidence="3" id="KW-1185">Reference proteome</keyword>
<organism evidence="2 3">
    <name type="scientific">Pseudobdellovibrio exovorus JSS</name>
    <dbReference type="NCBI Taxonomy" id="1184267"/>
    <lineage>
        <taxon>Bacteria</taxon>
        <taxon>Pseudomonadati</taxon>
        <taxon>Bdellovibrionota</taxon>
        <taxon>Bdellovibrionia</taxon>
        <taxon>Bdellovibrionales</taxon>
        <taxon>Pseudobdellovibrionaceae</taxon>
        <taxon>Pseudobdellovibrio</taxon>
    </lineage>
</organism>
<feature type="transmembrane region" description="Helical" evidence="1">
    <location>
        <begin position="392"/>
        <end position="417"/>
    </location>
</feature>
<feature type="transmembrane region" description="Helical" evidence="1">
    <location>
        <begin position="423"/>
        <end position="444"/>
    </location>
</feature>
<dbReference type="KEGG" id="bex:A11Q_1461"/>
<feature type="transmembrane region" description="Helical" evidence="1">
    <location>
        <begin position="100"/>
        <end position="121"/>
    </location>
</feature>
<gene>
    <name evidence="2" type="ORF">A11Q_1461</name>
</gene>
<name>M4V8F5_9BACT</name>
<feature type="transmembrane region" description="Helical" evidence="1">
    <location>
        <begin position="201"/>
        <end position="218"/>
    </location>
</feature>
<dbReference type="HOGENOM" id="CLU_607899_0_0_7"/>
<dbReference type="PATRIC" id="fig|1184267.3.peg.1478"/>
<protein>
    <recommendedName>
        <fullName evidence="4">Glycosyltransferase RgtA/B/C/D-like domain-containing protein</fullName>
    </recommendedName>
</protein>
<accession>M4V8F5</accession>
<evidence type="ECO:0000313" key="2">
    <source>
        <dbReference type="EMBL" id="AGH95677.1"/>
    </source>
</evidence>
<evidence type="ECO:0008006" key="4">
    <source>
        <dbReference type="Google" id="ProtNLM"/>
    </source>
</evidence>
<keyword evidence="1" id="KW-0472">Membrane</keyword>
<feature type="transmembrane region" description="Helical" evidence="1">
    <location>
        <begin position="362"/>
        <end position="385"/>
    </location>
</feature>
<feature type="transmembrane region" description="Helical" evidence="1">
    <location>
        <begin position="155"/>
        <end position="172"/>
    </location>
</feature>
<keyword evidence="1" id="KW-0812">Transmembrane</keyword>